<dbReference type="EMBL" id="JAAGUZ010000102">
    <property type="protein sequence ID" value="NEW47774.1"/>
    <property type="molecule type" value="Genomic_DNA"/>
</dbReference>
<accession>A0A6P1DF27</accession>
<dbReference type="Proteomes" id="UP000468928">
    <property type="component" value="Unassembled WGS sequence"/>
</dbReference>
<evidence type="ECO:0000313" key="2">
    <source>
        <dbReference type="EMBL" id="NEW47774.1"/>
    </source>
</evidence>
<feature type="transmembrane region" description="Helical" evidence="1">
    <location>
        <begin position="6"/>
        <end position="27"/>
    </location>
</feature>
<evidence type="ECO:0000256" key="1">
    <source>
        <dbReference type="SAM" id="Phobius"/>
    </source>
</evidence>
<dbReference type="InterPro" id="IPR046177">
    <property type="entry name" value="DUF6186"/>
</dbReference>
<dbReference type="Pfam" id="PF19684">
    <property type="entry name" value="DUF6186"/>
    <property type="match status" value="1"/>
</dbReference>
<comment type="caution">
    <text evidence="2">The sequence shown here is derived from an EMBL/GenBank/DDBJ whole genome shotgun (WGS) entry which is preliminary data.</text>
</comment>
<keyword evidence="1" id="KW-0472">Membrane</keyword>
<keyword evidence="1" id="KW-0812">Transmembrane</keyword>
<proteinExistence type="predicted"/>
<evidence type="ECO:0000313" key="3">
    <source>
        <dbReference type="Proteomes" id="UP000468928"/>
    </source>
</evidence>
<protein>
    <submittedName>
        <fullName evidence="2">Uncharacterized protein</fullName>
    </submittedName>
</protein>
<feature type="transmembrane region" description="Helical" evidence="1">
    <location>
        <begin position="48"/>
        <end position="65"/>
    </location>
</feature>
<keyword evidence="1" id="KW-1133">Transmembrane helix</keyword>
<dbReference type="RefSeq" id="WP_163830178.1">
    <property type="nucleotide sequence ID" value="NZ_JAAGUZ010000102.1"/>
</dbReference>
<gene>
    <name evidence="2" type="ORF">GV789_25555</name>
</gene>
<dbReference type="AlphaFoldDB" id="A0A6P1DF27"/>
<reference evidence="2 3" key="1">
    <citation type="submission" date="2020-01" db="EMBL/GenBank/DDBJ databases">
        <title>Genetics and antimicrobial susceptibilities of Nocardia species isolated from the soil; a comparison with species isolated from humans.</title>
        <authorList>
            <person name="Carrasco G."/>
            <person name="Monzon S."/>
            <person name="Sansegundo M."/>
            <person name="Garcia E."/>
            <person name="Garrido N."/>
            <person name="Medina M.J."/>
            <person name="Villalon P."/>
            <person name="Ramirez-Arocha A.C."/>
            <person name="Jimenez P."/>
            <person name="Cuesta I."/>
            <person name="Valdezate S."/>
        </authorList>
    </citation>
    <scope>NUCLEOTIDE SEQUENCE [LARGE SCALE GENOMIC DNA]</scope>
    <source>
        <strain evidence="2 3">CNM20110639</strain>
    </source>
</reference>
<organism evidence="2 3">
    <name type="scientific">Nocardia cyriacigeorgica</name>
    <dbReference type="NCBI Taxonomy" id="135487"/>
    <lineage>
        <taxon>Bacteria</taxon>
        <taxon>Bacillati</taxon>
        <taxon>Actinomycetota</taxon>
        <taxon>Actinomycetes</taxon>
        <taxon>Mycobacteriales</taxon>
        <taxon>Nocardiaceae</taxon>
        <taxon>Nocardia</taxon>
    </lineage>
</organism>
<name>A0A6P1DF27_9NOCA</name>
<sequence>MSDRAVIITGFAILLGIALALTVVAHLRRDILAPLGAVVVVALRTRTVRLLTLPLWFWLGWHFLAR</sequence>